<dbReference type="InterPro" id="IPR036291">
    <property type="entry name" value="NAD(P)-bd_dom_sf"/>
</dbReference>
<name>A0A0E0UX45_LISMM</name>
<proteinExistence type="inferred from homology"/>
<dbReference type="CDD" id="cd04909">
    <property type="entry name" value="ACT_PDH-BS"/>
    <property type="match status" value="1"/>
</dbReference>
<feature type="domain" description="Prephenate/arogenate dehydrogenase" evidence="11">
    <location>
        <begin position="3"/>
        <end position="292"/>
    </location>
</feature>
<evidence type="ECO:0000256" key="10">
    <source>
        <dbReference type="ARBA" id="ARBA00049260"/>
    </source>
</evidence>
<dbReference type="GO" id="GO:0070403">
    <property type="term" value="F:NAD+ binding"/>
    <property type="evidence" value="ECO:0007669"/>
    <property type="project" value="InterPro"/>
</dbReference>
<dbReference type="RefSeq" id="WP_012581064.1">
    <property type="nucleotide sequence ID" value="NC_017537.1"/>
</dbReference>
<organism evidence="13 14">
    <name type="scientific">Listeria monocytogenes serotype 4a (strain M7)</name>
    <dbReference type="NCBI Taxonomy" id="1030009"/>
    <lineage>
        <taxon>Bacteria</taxon>
        <taxon>Bacillati</taxon>
        <taxon>Bacillota</taxon>
        <taxon>Bacilli</taxon>
        <taxon>Bacillales</taxon>
        <taxon>Listeriaceae</taxon>
        <taxon>Listeria</taxon>
    </lineage>
</organism>
<dbReference type="InterPro" id="IPR046826">
    <property type="entry name" value="PDH_N"/>
</dbReference>
<dbReference type="InterPro" id="IPR046825">
    <property type="entry name" value="PDH_C"/>
</dbReference>
<dbReference type="NCBIfam" id="NF005107">
    <property type="entry name" value="PRK06545.1-5"/>
    <property type="match status" value="1"/>
</dbReference>
<protein>
    <recommendedName>
        <fullName evidence="4">Prephenate dehydrogenase</fullName>
        <ecNumber evidence="3">1.3.1.12</ecNumber>
    </recommendedName>
</protein>
<evidence type="ECO:0000256" key="2">
    <source>
        <dbReference type="ARBA" id="ARBA00007964"/>
    </source>
</evidence>
<dbReference type="FunFam" id="1.10.3660.10:FF:000003">
    <property type="entry name" value="Prephenate dehydrogenase"/>
    <property type="match status" value="1"/>
</dbReference>
<dbReference type="InterPro" id="IPR003099">
    <property type="entry name" value="Prephen_DH"/>
</dbReference>
<keyword evidence="6" id="KW-0028">Amino-acid biosynthesis</keyword>
<evidence type="ECO:0000313" key="13">
    <source>
        <dbReference type="EMBL" id="AEH93022.1"/>
    </source>
</evidence>
<dbReference type="UniPathway" id="UPA00122">
    <property type="reaction ID" value="UER00961"/>
</dbReference>
<comment type="pathway">
    <text evidence="1">Amino-acid biosynthesis; L-tyrosine biosynthesis; (4-hydroxyphenyl)pyruvate from prephenate (NAD(+) route): step 1/1.</text>
</comment>
<dbReference type="EC" id="1.3.1.12" evidence="3"/>
<dbReference type="GO" id="GO:0004665">
    <property type="term" value="F:prephenate dehydrogenase (NADP+) activity"/>
    <property type="evidence" value="ECO:0007669"/>
    <property type="project" value="InterPro"/>
</dbReference>
<dbReference type="Pfam" id="PF20463">
    <property type="entry name" value="PDH_C"/>
    <property type="match status" value="1"/>
</dbReference>
<dbReference type="PANTHER" id="PTHR21363:SF0">
    <property type="entry name" value="PREPHENATE DEHYDROGENASE [NADP(+)]"/>
    <property type="match status" value="1"/>
</dbReference>
<dbReference type="InterPro" id="IPR050812">
    <property type="entry name" value="Preph/Arog_dehydrog"/>
</dbReference>
<dbReference type="Proteomes" id="UP000000486">
    <property type="component" value="Chromosome"/>
</dbReference>
<keyword evidence="8" id="KW-0520">NAD</keyword>
<evidence type="ECO:0000259" key="12">
    <source>
        <dbReference type="PROSITE" id="PS51671"/>
    </source>
</evidence>
<evidence type="ECO:0000313" key="14">
    <source>
        <dbReference type="Proteomes" id="UP000000486"/>
    </source>
</evidence>
<dbReference type="SUPFAM" id="SSF55021">
    <property type="entry name" value="ACT-like"/>
    <property type="match status" value="1"/>
</dbReference>
<evidence type="ECO:0000259" key="11">
    <source>
        <dbReference type="PROSITE" id="PS51176"/>
    </source>
</evidence>
<reference evidence="13 14" key="1">
    <citation type="journal article" date="2011" name="J. Bacteriol.">
        <title>Genome sequence of the nonpathogenic Listeria monocytogenes serovar 4a strain M7.</title>
        <authorList>
            <person name="Chen J."/>
            <person name="Xia Y."/>
            <person name="Cheng C."/>
            <person name="Fang C."/>
            <person name="Shan Y."/>
            <person name="Jin G."/>
            <person name="Fang W."/>
        </authorList>
    </citation>
    <scope>NUCLEOTIDE SEQUENCE [LARGE SCALE GENOMIC DNA]</scope>
    <source>
        <strain evidence="13 14">M7</strain>
    </source>
</reference>
<dbReference type="HOGENOM" id="CLU_055968_2_1_9"/>
<dbReference type="Gene3D" id="1.10.3660.10">
    <property type="entry name" value="6-phosphogluconate dehydrogenase C-terminal like domain"/>
    <property type="match status" value="1"/>
</dbReference>
<dbReference type="PROSITE" id="PS51176">
    <property type="entry name" value="PDH_ADH"/>
    <property type="match status" value="1"/>
</dbReference>
<evidence type="ECO:0000256" key="4">
    <source>
        <dbReference type="ARBA" id="ARBA00016891"/>
    </source>
</evidence>
<keyword evidence="5" id="KW-0827">Tyrosine biosynthesis</keyword>
<gene>
    <name evidence="13" type="primary">tyrA</name>
    <name evidence="13" type="ordered locus">LMM7_2017</name>
</gene>
<evidence type="ECO:0000256" key="1">
    <source>
        <dbReference type="ARBA" id="ARBA00005067"/>
    </source>
</evidence>
<evidence type="ECO:0000256" key="9">
    <source>
        <dbReference type="ARBA" id="ARBA00023141"/>
    </source>
</evidence>
<accession>A0A0E0UX45</accession>
<dbReference type="GO" id="GO:0006571">
    <property type="term" value="P:tyrosine biosynthetic process"/>
    <property type="evidence" value="ECO:0007669"/>
    <property type="project" value="UniProtKB-UniPathway"/>
</dbReference>
<dbReference type="EMBL" id="CP002816">
    <property type="protein sequence ID" value="AEH93022.1"/>
    <property type="molecule type" value="Genomic_DNA"/>
</dbReference>
<dbReference type="KEGG" id="lmq:LMM7_2017"/>
<sequence length="367" mass="40371">MKGTVVIVGLGLIGGSIALAIKAKHPEAHIIGIDVSYHSLEVGKSLGVIDEIGESILIDGPKADLLIFCCPVKETEQLLTRLPGLRLKKNVIVTDTGSTKGTIMEASTALRESGITFIGGHPMAGSHKSGVRAAKELLFENAYYLLTPTKDVAEDKVAELRTWLSGTNAKFLVLSPNEHDEITGMLSHLPHIVAAALVNQTQSFTEEHPAAFRLAAGGFRDITRVASSDPRMWTDISISNQKTLTKQLTIWRDSMNEALEMLESEDASSIYAFFDGAKEFRDSLPVHQGGAIPSFYDLFVDVPDYPGVISEVTRYLGEEEISLTNIKILETREDIFGVLQITFQSDEDRDRAKRCIETRSNYTCHYE</sequence>
<dbReference type="AlphaFoldDB" id="A0A0E0UX45"/>
<evidence type="ECO:0000256" key="5">
    <source>
        <dbReference type="ARBA" id="ARBA00022498"/>
    </source>
</evidence>
<dbReference type="GO" id="GO:0008977">
    <property type="term" value="F:prephenate dehydrogenase (NAD+) activity"/>
    <property type="evidence" value="ECO:0007669"/>
    <property type="project" value="UniProtKB-EC"/>
</dbReference>
<dbReference type="InterPro" id="IPR008927">
    <property type="entry name" value="6-PGluconate_DH-like_C_sf"/>
</dbReference>
<keyword evidence="9" id="KW-0057">Aromatic amino acid biosynthesis</keyword>
<dbReference type="FunFam" id="3.40.50.720:FF:000208">
    <property type="entry name" value="Prephenate dehydrogenase"/>
    <property type="match status" value="1"/>
</dbReference>
<dbReference type="PANTHER" id="PTHR21363">
    <property type="entry name" value="PREPHENATE DEHYDROGENASE"/>
    <property type="match status" value="1"/>
</dbReference>
<dbReference type="PROSITE" id="PS51671">
    <property type="entry name" value="ACT"/>
    <property type="match status" value="1"/>
</dbReference>
<dbReference type="Pfam" id="PF02153">
    <property type="entry name" value="PDH_N"/>
    <property type="match status" value="1"/>
</dbReference>
<comment type="similarity">
    <text evidence="2">Belongs to the prephenate/arogenate dehydrogenase family.</text>
</comment>
<evidence type="ECO:0000256" key="3">
    <source>
        <dbReference type="ARBA" id="ARBA00012068"/>
    </source>
</evidence>
<comment type="catalytic activity">
    <reaction evidence="10">
        <text>prephenate + NAD(+) = 3-(4-hydroxyphenyl)pyruvate + CO2 + NADH</text>
        <dbReference type="Rhea" id="RHEA:13869"/>
        <dbReference type="ChEBI" id="CHEBI:16526"/>
        <dbReference type="ChEBI" id="CHEBI:29934"/>
        <dbReference type="ChEBI" id="CHEBI:36242"/>
        <dbReference type="ChEBI" id="CHEBI:57540"/>
        <dbReference type="ChEBI" id="CHEBI:57945"/>
        <dbReference type="EC" id="1.3.1.12"/>
    </reaction>
</comment>
<evidence type="ECO:0000256" key="7">
    <source>
        <dbReference type="ARBA" id="ARBA00023002"/>
    </source>
</evidence>
<dbReference type="SUPFAM" id="SSF48179">
    <property type="entry name" value="6-phosphogluconate dehydrogenase C-terminal domain-like"/>
    <property type="match status" value="1"/>
</dbReference>
<keyword evidence="7" id="KW-0560">Oxidoreductase</keyword>
<dbReference type="SUPFAM" id="SSF51735">
    <property type="entry name" value="NAD(P)-binding Rossmann-fold domains"/>
    <property type="match status" value="1"/>
</dbReference>
<dbReference type="InterPro" id="IPR002912">
    <property type="entry name" value="ACT_dom"/>
</dbReference>
<evidence type="ECO:0000256" key="8">
    <source>
        <dbReference type="ARBA" id="ARBA00023027"/>
    </source>
</evidence>
<evidence type="ECO:0000256" key="6">
    <source>
        <dbReference type="ARBA" id="ARBA00022605"/>
    </source>
</evidence>
<dbReference type="PATRIC" id="fig|1030009.3.peg.2006"/>
<dbReference type="InterPro" id="IPR045865">
    <property type="entry name" value="ACT-like_dom_sf"/>
</dbReference>
<dbReference type="Gene3D" id="3.40.50.720">
    <property type="entry name" value="NAD(P)-binding Rossmann-like Domain"/>
    <property type="match status" value="1"/>
</dbReference>
<feature type="domain" description="ACT" evidence="12">
    <location>
        <begin position="297"/>
        <end position="367"/>
    </location>
</feature>